<dbReference type="Gene3D" id="3.40.50.1450">
    <property type="entry name" value="HybD-like"/>
    <property type="match status" value="1"/>
</dbReference>
<dbReference type="InterPro" id="IPR023430">
    <property type="entry name" value="Pept_HybD-like_dom_sf"/>
</dbReference>
<evidence type="ECO:0000256" key="1">
    <source>
        <dbReference type="ARBA" id="ARBA00006814"/>
    </source>
</evidence>
<dbReference type="SUPFAM" id="SSF53163">
    <property type="entry name" value="HybD-like"/>
    <property type="match status" value="1"/>
</dbReference>
<reference evidence="5 6" key="1">
    <citation type="submission" date="2019-02" db="EMBL/GenBank/DDBJ databases">
        <title>Paenibacillus sp. nov., isolated from surface-sterilized tissue of Thalictrum simplex L.</title>
        <authorList>
            <person name="Tuo L."/>
        </authorList>
    </citation>
    <scope>NUCLEOTIDE SEQUENCE [LARGE SCALE GENOMIC DNA]</scope>
    <source>
        <strain evidence="5 6">N2SHLJ1</strain>
    </source>
</reference>
<dbReference type="PANTHER" id="PTHR30302:SF1">
    <property type="entry name" value="HYDROGENASE 2 MATURATION PROTEASE"/>
    <property type="match status" value="1"/>
</dbReference>
<dbReference type="AlphaFoldDB" id="A0A4V2J4L4"/>
<evidence type="ECO:0000313" key="6">
    <source>
        <dbReference type="Proteomes" id="UP000293142"/>
    </source>
</evidence>
<protein>
    <submittedName>
        <fullName evidence="5">Hydrogenase maturation protease</fullName>
    </submittedName>
</protein>
<name>A0A4V2J4L4_9BACL</name>
<dbReference type="GO" id="GO:0008047">
    <property type="term" value="F:enzyme activator activity"/>
    <property type="evidence" value="ECO:0007669"/>
    <property type="project" value="InterPro"/>
</dbReference>
<evidence type="ECO:0000256" key="2">
    <source>
        <dbReference type="ARBA" id="ARBA00022670"/>
    </source>
</evidence>
<comment type="caution">
    <text evidence="5">The sequence shown here is derived from an EMBL/GenBank/DDBJ whole genome shotgun (WGS) entry which is preliminary data.</text>
</comment>
<keyword evidence="3" id="KW-0064">Aspartyl protease</keyword>
<keyword evidence="6" id="KW-1185">Reference proteome</keyword>
<dbReference type="OrthoDB" id="9794619at2"/>
<comment type="similarity">
    <text evidence="1">Belongs to the peptidase A31 family.</text>
</comment>
<dbReference type="EMBL" id="SIRE01000005">
    <property type="protein sequence ID" value="TBL80301.1"/>
    <property type="molecule type" value="Genomic_DNA"/>
</dbReference>
<proteinExistence type="inferred from homology"/>
<dbReference type="Proteomes" id="UP000293142">
    <property type="component" value="Unassembled WGS sequence"/>
</dbReference>
<dbReference type="GO" id="GO:0016485">
    <property type="term" value="P:protein processing"/>
    <property type="evidence" value="ECO:0007669"/>
    <property type="project" value="TreeGrafter"/>
</dbReference>
<sequence>MSEQEGILVLGLGNSLHGDDGFGPRIIMELQKRYEMPAAVELADGGILGLSILPIVERHHHMIVVDTVALGNEPGTMYRFPLSELKVPEAPPHHIHLMGVAEVLRILKNDGYEVEGTVIGIEPAAITPWVMGLSPTIEAKIAEAVELVAGELKRRGYPAAAAVEGKDGG</sequence>
<evidence type="ECO:0000313" key="5">
    <source>
        <dbReference type="EMBL" id="TBL80301.1"/>
    </source>
</evidence>
<dbReference type="NCBIfam" id="TIGR00072">
    <property type="entry name" value="hydrog_prot"/>
    <property type="match status" value="1"/>
</dbReference>
<dbReference type="GO" id="GO:0004190">
    <property type="term" value="F:aspartic-type endopeptidase activity"/>
    <property type="evidence" value="ECO:0007669"/>
    <property type="project" value="UniProtKB-KW"/>
</dbReference>
<evidence type="ECO:0000256" key="4">
    <source>
        <dbReference type="ARBA" id="ARBA00022801"/>
    </source>
</evidence>
<gene>
    <name evidence="5" type="ORF">EYB31_07740</name>
</gene>
<accession>A0A4V2J4L4</accession>
<dbReference type="InterPro" id="IPR000671">
    <property type="entry name" value="Peptidase_A31"/>
</dbReference>
<keyword evidence="4" id="KW-0378">Hydrolase</keyword>
<organism evidence="5 6">
    <name type="scientific">Paenibacillus thalictri</name>
    <dbReference type="NCBI Taxonomy" id="2527873"/>
    <lineage>
        <taxon>Bacteria</taxon>
        <taxon>Bacillati</taxon>
        <taxon>Bacillota</taxon>
        <taxon>Bacilli</taxon>
        <taxon>Bacillales</taxon>
        <taxon>Paenibacillaceae</taxon>
        <taxon>Paenibacillus</taxon>
    </lineage>
</organism>
<dbReference type="RefSeq" id="WP_131012716.1">
    <property type="nucleotide sequence ID" value="NZ_SIRE01000005.1"/>
</dbReference>
<dbReference type="Pfam" id="PF01750">
    <property type="entry name" value="HycI"/>
    <property type="match status" value="1"/>
</dbReference>
<dbReference type="PRINTS" id="PR00446">
    <property type="entry name" value="HYDRGNUPTAKE"/>
</dbReference>
<dbReference type="PANTHER" id="PTHR30302">
    <property type="entry name" value="HYDROGENASE 1 MATURATION PROTEASE"/>
    <property type="match status" value="1"/>
</dbReference>
<keyword evidence="2 5" id="KW-0645">Protease</keyword>
<evidence type="ECO:0000256" key="3">
    <source>
        <dbReference type="ARBA" id="ARBA00022750"/>
    </source>
</evidence>